<dbReference type="RefSeq" id="WP_239143500.1">
    <property type="nucleotide sequence ID" value="NZ_BOMT01000033.1"/>
</dbReference>
<evidence type="ECO:0000313" key="3">
    <source>
        <dbReference type="EMBL" id="SFE89043.1"/>
    </source>
</evidence>
<feature type="compositionally biased region" description="Basic and acidic residues" evidence="1">
    <location>
        <begin position="1"/>
        <end position="11"/>
    </location>
</feature>
<dbReference type="STRING" id="35752.SAMN05421541_104260"/>
<dbReference type="GO" id="GO:0003677">
    <property type="term" value="F:DNA binding"/>
    <property type="evidence" value="ECO:0007669"/>
    <property type="project" value="InterPro"/>
</dbReference>
<dbReference type="PROSITE" id="PS50943">
    <property type="entry name" value="HTH_CROC1"/>
    <property type="match status" value="1"/>
</dbReference>
<dbReference type="SUPFAM" id="SSF47413">
    <property type="entry name" value="lambda repressor-like DNA-binding domains"/>
    <property type="match status" value="1"/>
</dbReference>
<accession>A0A1I2E8M2</accession>
<proteinExistence type="predicted"/>
<feature type="domain" description="HTH cro/C1-type" evidence="2">
    <location>
        <begin position="32"/>
        <end position="85"/>
    </location>
</feature>
<dbReference type="EMBL" id="FONV01000004">
    <property type="protein sequence ID" value="SFE89043.1"/>
    <property type="molecule type" value="Genomic_DNA"/>
</dbReference>
<dbReference type="SMART" id="SM00530">
    <property type="entry name" value="HTH_XRE"/>
    <property type="match status" value="1"/>
</dbReference>
<dbReference type="InterPro" id="IPR043917">
    <property type="entry name" value="DUF5753"/>
</dbReference>
<sequence length="298" mass="33270">MADDHLAKSMEDSSMPRPIGPTIPRWQLGEQMSQLRTAARKSQQDASGRLGCSVSKIQKIEGGEVGMKQVELEALLELYDAPEQLRLQLLELRRLGAQRGWWSKYGQVPAPFATFLGLESAATKIRIFEPLMIHGLLQTKDYAHALAESLNPALSDAEVDRQVQIRLERQERVFAEDPPEIWVVLDEAVLRRQLGGRDVMARQLDHLMTLPKRVTVQVVPFANGGYPGALGALTLFEFAEDLHTPVAYVESQAGNLYLEREEDLGRANLALDHINAAALSKQQSRDLIATVARQFVQQ</sequence>
<evidence type="ECO:0000259" key="2">
    <source>
        <dbReference type="PROSITE" id="PS50943"/>
    </source>
</evidence>
<feature type="region of interest" description="Disordered" evidence="1">
    <location>
        <begin position="1"/>
        <end position="24"/>
    </location>
</feature>
<dbReference type="InterPro" id="IPR001387">
    <property type="entry name" value="Cro/C1-type_HTH"/>
</dbReference>
<keyword evidence="4" id="KW-1185">Reference proteome</keyword>
<dbReference type="Proteomes" id="UP000199645">
    <property type="component" value="Unassembled WGS sequence"/>
</dbReference>
<reference evidence="3 4" key="1">
    <citation type="submission" date="2016-10" db="EMBL/GenBank/DDBJ databases">
        <authorList>
            <person name="de Groot N.N."/>
        </authorList>
    </citation>
    <scope>NUCLEOTIDE SEQUENCE [LARGE SCALE GENOMIC DNA]</scope>
    <source>
        <strain evidence="3 4">DSM 43019</strain>
    </source>
</reference>
<name>A0A1I2E8M2_9ACTN</name>
<organism evidence="3 4">
    <name type="scientific">Actinoplanes philippinensis</name>
    <dbReference type="NCBI Taxonomy" id="35752"/>
    <lineage>
        <taxon>Bacteria</taxon>
        <taxon>Bacillati</taxon>
        <taxon>Actinomycetota</taxon>
        <taxon>Actinomycetes</taxon>
        <taxon>Micromonosporales</taxon>
        <taxon>Micromonosporaceae</taxon>
        <taxon>Actinoplanes</taxon>
    </lineage>
</organism>
<protein>
    <submittedName>
        <fullName evidence="3">Helix-turn-helix domain-containing protein</fullName>
    </submittedName>
</protein>
<dbReference type="Pfam" id="PF13560">
    <property type="entry name" value="HTH_31"/>
    <property type="match status" value="1"/>
</dbReference>
<dbReference type="AlphaFoldDB" id="A0A1I2E8M2"/>
<dbReference type="Pfam" id="PF19054">
    <property type="entry name" value="DUF5753"/>
    <property type="match status" value="1"/>
</dbReference>
<evidence type="ECO:0000256" key="1">
    <source>
        <dbReference type="SAM" id="MobiDB-lite"/>
    </source>
</evidence>
<dbReference type="InterPro" id="IPR010982">
    <property type="entry name" value="Lambda_DNA-bd_dom_sf"/>
</dbReference>
<dbReference type="CDD" id="cd00093">
    <property type="entry name" value="HTH_XRE"/>
    <property type="match status" value="1"/>
</dbReference>
<gene>
    <name evidence="3" type="ORF">SAMN05421541_104260</name>
</gene>
<evidence type="ECO:0000313" key="4">
    <source>
        <dbReference type="Proteomes" id="UP000199645"/>
    </source>
</evidence>
<dbReference type="Gene3D" id="1.10.260.40">
    <property type="entry name" value="lambda repressor-like DNA-binding domains"/>
    <property type="match status" value="1"/>
</dbReference>